<dbReference type="InterPro" id="IPR037402">
    <property type="entry name" value="YidZ_PBP2"/>
</dbReference>
<comment type="similarity">
    <text evidence="1">Belongs to the LysR transcriptional regulatory family.</text>
</comment>
<accession>A0A975XV01</accession>
<name>A0A975XV01_9RHOO</name>
<keyword evidence="2" id="KW-0805">Transcription regulation</keyword>
<evidence type="ECO:0000259" key="5">
    <source>
        <dbReference type="PROSITE" id="PS50931"/>
    </source>
</evidence>
<keyword evidence="4" id="KW-0804">Transcription</keyword>
<dbReference type="InterPro" id="IPR005119">
    <property type="entry name" value="LysR_subst-bd"/>
</dbReference>
<evidence type="ECO:0000256" key="1">
    <source>
        <dbReference type="ARBA" id="ARBA00009437"/>
    </source>
</evidence>
<dbReference type="KEGG" id="aiq:Azoinq_01455"/>
<organism evidence="6 7">
    <name type="scientific">Azospira inquinata</name>
    <dbReference type="NCBI Taxonomy" id="2785627"/>
    <lineage>
        <taxon>Bacteria</taxon>
        <taxon>Pseudomonadati</taxon>
        <taxon>Pseudomonadota</taxon>
        <taxon>Betaproteobacteria</taxon>
        <taxon>Rhodocyclales</taxon>
        <taxon>Rhodocyclaceae</taxon>
        <taxon>Azospira</taxon>
    </lineage>
</organism>
<dbReference type="InterPro" id="IPR050389">
    <property type="entry name" value="LysR-type_TF"/>
</dbReference>
<dbReference type="InterPro" id="IPR000847">
    <property type="entry name" value="LysR_HTH_N"/>
</dbReference>
<dbReference type="Pfam" id="PF03466">
    <property type="entry name" value="LysR_substrate"/>
    <property type="match status" value="1"/>
</dbReference>
<dbReference type="GO" id="GO:0003700">
    <property type="term" value="F:DNA-binding transcription factor activity"/>
    <property type="evidence" value="ECO:0007669"/>
    <property type="project" value="InterPro"/>
</dbReference>
<dbReference type="RefSeq" id="WP_216127537.1">
    <property type="nucleotide sequence ID" value="NZ_CP064782.1"/>
</dbReference>
<keyword evidence="3" id="KW-0238">DNA-binding</keyword>
<dbReference type="EMBL" id="CP064782">
    <property type="protein sequence ID" value="QWT49309.1"/>
    <property type="molecule type" value="Genomic_DNA"/>
</dbReference>
<proteinExistence type="inferred from homology"/>
<evidence type="ECO:0000313" key="7">
    <source>
        <dbReference type="Proteomes" id="UP000683428"/>
    </source>
</evidence>
<gene>
    <name evidence="6" type="ORF">Azoinq_01455</name>
</gene>
<evidence type="ECO:0000256" key="3">
    <source>
        <dbReference type="ARBA" id="ARBA00023125"/>
    </source>
</evidence>
<evidence type="ECO:0000256" key="2">
    <source>
        <dbReference type="ARBA" id="ARBA00023015"/>
    </source>
</evidence>
<dbReference type="Pfam" id="PF00126">
    <property type="entry name" value="HTH_1"/>
    <property type="match status" value="1"/>
</dbReference>
<dbReference type="PANTHER" id="PTHR30118:SF15">
    <property type="entry name" value="TRANSCRIPTIONAL REGULATORY PROTEIN"/>
    <property type="match status" value="1"/>
</dbReference>
<sequence length="312" mass="34494">MDNINALGLRRLDLNSLVVLHSLLQTASVSLTARQLCLGQPAVSHVLKHLRELLGDPLLYRYGRGMRLSPYGESLKQPLAEWLMQAQEWLVARAPVAVAEVRRCWRVAMPDLLESWLLPDLVSTLQARAPGISLAVIAMPASAVEDALESGTIDAAVGYFPSLTRPLSRAPLLTTDFLAFFDRRPWTEAPQATWEALATYAHVHTSYLGNSAGVMDRFWEKKGLARNILVSTANLLTIPALLAKLQAVALLPRCIVSEWAAAPLPNLISLALPPDCPRFTIELLWHPRLDSDPVQTFIRQAVLEVAEKGERH</sequence>
<protein>
    <submittedName>
        <fullName evidence="6">LysR family transcriptional regulator</fullName>
    </submittedName>
</protein>
<feature type="domain" description="HTH lysR-type" evidence="5">
    <location>
        <begin position="12"/>
        <end position="69"/>
    </location>
</feature>
<keyword evidence="7" id="KW-1185">Reference proteome</keyword>
<evidence type="ECO:0000256" key="4">
    <source>
        <dbReference type="ARBA" id="ARBA00023163"/>
    </source>
</evidence>
<dbReference type="GO" id="GO:0003677">
    <property type="term" value="F:DNA binding"/>
    <property type="evidence" value="ECO:0007669"/>
    <property type="project" value="UniProtKB-KW"/>
</dbReference>
<dbReference type="CDD" id="cd08417">
    <property type="entry name" value="PBP2_Nitroaromatics_like"/>
    <property type="match status" value="1"/>
</dbReference>
<dbReference type="PROSITE" id="PS50931">
    <property type="entry name" value="HTH_LYSR"/>
    <property type="match status" value="1"/>
</dbReference>
<reference evidence="6" key="1">
    <citation type="submission" date="2020-11" db="EMBL/GenBank/DDBJ databases">
        <title>Azospira inquinata sp. nov.</title>
        <authorList>
            <person name="Moe W.M."/>
            <person name="Mikes M.C."/>
        </authorList>
    </citation>
    <scope>NUCLEOTIDE SEQUENCE</scope>
    <source>
        <strain evidence="6">Azo-3</strain>
    </source>
</reference>
<evidence type="ECO:0000313" key="6">
    <source>
        <dbReference type="EMBL" id="QWT49309.1"/>
    </source>
</evidence>
<dbReference type="Proteomes" id="UP000683428">
    <property type="component" value="Chromosome"/>
</dbReference>
<dbReference type="PANTHER" id="PTHR30118">
    <property type="entry name" value="HTH-TYPE TRANSCRIPTIONAL REGULATOR LEUO-RELATED"/>
    <property type="match status" value="1"/>
</dbReference>
<dbReference type="AlphaFoldDB" id="A0A975XV01"/>